<feature type="chain" id="PRO_5043438375" description="Defensin-like protein" evidence="1">
    <location>
        <begin position="25"/>
        <end position="88"/>
    </location>
</feature>
<dbReference type="AlphaFoldDB" id="A0AAV1S5H2"/>
<keyword evidence="3" id="KW-1185">Reference proteome</keyword>
<sequence length="88" mass="9132">MAKSFHSVLLLFASVAIMELEAEAGVCTRDMGACSPSCNDICASKYPKGGKGACQGAKCAQKGPLSQAFCDARLSPIVVTCQCSYDCS</sequence>
<keyword evidence="1" id="KW-0732">Signal</keyword>
<organism evidence="2 3">
    <name type="scientific">Dovyalis caffra</name>
    <dbReference type="NCBI Taxonomy" id="77055"/>
    <lineage>
        <taxon>Eukaryota</taxon>
        <taxon>Viridiplantae</taxon>
        <taxon>Streptophyta</taxon>
        <taxon>Embryophyta</taxon>
        <taxon>Tracheophyta</taxon>
        <taxon>Spermatophyta</taxon>
        <taxon>Magnoliopsida</taxon>
        <taxon>eudicotyledons</taxon>
        <taxon>Gunneridae</taxon>
        <taxon>Pentapetalae</taxon>
        <taxon>rosids</taxon>
        <taxon>fabids</taxon>
        <taxon>Malpighiales</taxon>
        <taxon>Salicaceae</taxon>
        <taxon>Flacourtieae</taxon>
        <taxon>Dovyalis</taxon>
    </lineage>
</organism>
<name>A0AAV1S5H2_9ROSI</name>
<accession>A0AAV1S5H2</accession>
<evidence type="ECO:0000313" key="3">
    <source>
        <dbReference type="Proteomes" id="UP001314170"/>
    </source>
</evidence>
<gene>
    <name evidence="2" type="ORF">DCAF_LOCUS18307</name>
</gene>
<dbReference type="Proteomes" id="UP001314170">
    <property type="component" value="Unassembled WGS sequence"/>
</dbReference>
<dbReference type="EMBL" id="CAWUPB010001168">
    <property type="protein sequence ID" value="CAK7345582.1"/>
    <property type="molecule type" value="Genomic_DNA"/>
</dbReference>
<reference evidence="2 3" key="1">
    <citation type="submission" date="2024-01" db="EMBL/GenBank/DDBJ databases">
        <authorList>
            <person name="Waweru B."/>
        </authorList>
    </citation>
    <scope>NUCLEOTIDE SEQUENCE [LARGE SCALE GENOMIC DNA]</scope>
</reference>
<proteinExistence type="predicted"/>
<protein>
    <recommendedName>
        <fullName evidence="4">Defensin-like protein</fullName>
    </recommendedName>
</protein>
<feature type="signal peptide" evidence="1">
    <location>
        <begin position="1"/>
        <end position="24"/>
    </location>
</feature>
<comment type="caution">
    <text evidence="2">The sequence shown here is derived from an EMBL/GenBank/DDBJ whole genome shotgun (WGS) entry which is preliminary data.</text>
</comment>
<evidence type="ECO:0000313" key="2">
    <source>
        <dbReference type="EMBL" id="CAK7345582.1"/>
    </source>
</evidence>
<evidence type="ECO:0000256" key="1">
    <source>
        <dbReference type="SAM" id="SignalP"/>
    </source>
</evidence>
<evidence type="ECO:0008006" key="4">
    <source>
        <dbReference type="Google" id="ProtNLM"/>
    </source>
</evidence>